<dbReference type="OrthoDB" id="6760463at2759"/>
<comment type="caution">
    <text evidence="2">The sequence shown here is derived from an EMBL/GenBank/DDBJ whole genome shotgun (WGS) entry which is preliminary data.</text>
</comment>
<dbReference type="GO" id="GO:0005777">
    <property type="term" value="C:peroxisome"/>
    <property type="evidence" value="ECO:0007669"/>
    <property type="project" value="InterPro"/>
</dbReference>
<gene>
    <name evidence="2" type="ORF">BLA29_011609</name>
</gene>
<sequence>NDNDDDEKNISPSSTNDTNPDESIVRNSVSIKENDPTPTTTTTSGFVTITSHKRNSSNSNSISVNCFVILNRPIERMLIRYEKIPTDFYSCYKYEEDLRSKTAGPQLTSYASLNMFQTLVRFLYHQRFIWSTNDCSASTNNQLNITSISKILSVLTL</sequence>
<evidence type="ECO:0000313" key="3">
    <source>
        <dbReference type="Proteomes" id="UP000194236"/>
    </source>
</evidence>
<accession>A0A1Y3BLB2</accession>
<evidence type="ECO:0000256" key="1">
    <source>
        <dbReference type="SAM" id="MobiDB-lite"/>
    </source>
</evidence>
<feature type="non-terminal residue" evidence="2">
    <location>
        <position position="1"/>
    </location>
</feature>
<dbReference type="InterPro" id="IPR033228">
    <property type="entry name" value="SZT2"/>
</dbReference>
<proteinExistence type="predicted"/>
<name>A0A1Y3BLB2_EURMA</name>
<dbReference type="AlphaFoldDB" id="A0A1Y3BLB2"/>
<protein>
    <submittedName>
        <fullName evidence="2">Uncharacterized protein</fullName>
    </submittedName>
</protein>
<organism evidence="2 3">
    <name type="scientific">Euroglyphus maynei</name>
    <name type="common">Mayne's house dust mite</name>
    <dbReference type="NCBI Taxonomy" id="6958"/>
    <lineage>
        <taxon>Eukaryota</taxon>
        <taxon>Metazoa</taxon>
        <taxon>Ecdysozoa</taxon>
        <taxon>Arthropoda</taxon>
        <taxon>Chelicerata</taxon>
        <taxon>Arachnida</taxon>
        <taxon>Acari</taxon>
        <taxon>Acariformes</taxon>
        <taxon>Sarcoptiformes</taxon>
        <taxon>Astigmata</taxon>
        <taxon>Psoroptidia</taxon>
        <taxon>Analgoidea</taxon>
        <taxon>Pyroglyphidae</taxon>
        <taxon>Pyroglyphinae</taxon>
        <taxon>Euroglyphus</taxon>
    </lineage>
</organism>
<feature type="region of interest" description="Disordered" evidence="1">
    <location>
        <begin position="1"/>
        <end position="45"/>
    </location>
</feature>
<dbReference type="Proteomes" id="UP000194236">
    <property type="component" value="Unassembled WGS sequence"/>
</dbReference>
<dbReference type="PANTHER" id="PTHR14918:SF3">
    <property type="entry name" value="KICSTOR COMPLEX PROTEIN SZT2"/>
    <property type="match status" value="1"/>
</dbReference>
<dbReference type="PANTHER" id="PTHR14918">
    <property type="entry name" value="KICSTOR COMPLEX PROTEIN SZT2"/>
    <property type="match status" value="1"/>
</dbReference>
<dbReference type="EMBL" id="MUJZ01016943">
    <property type="protein sequence ID" value="OTF80708.1"/>
    <property type="molecule type" value="Genomic_DNA"/>
</dbReference>
<reference evidence="2 3" key="1">
    <citation type="submission" date="2017-03" db="EMBL/GenBank/DDBJ databases">
        <title>Genome Survey of Euroglyphus maynei.</title>
        <authorList>
            <person name="Arlian L.G."/>
            <person name="Morgan M.S."/>
            <person name="Rider S.D."/>
        </authorList>
    </citation>
    <scope>NUCLEOTIDE SEQUENCE [LARGE SCALE GENOMIC DNA]</scope>
    <source>
        <strain evidence="2">Arlian Lab</strain>
        <tissue evidence="2">Whole body</tissue>
    </source>
</reference>
<evidence type="ECO:0000313" key="2">
    <source>
        <dbReference type="EMBL" id="OTF80708.1"/>
    </source>
</evidence>
<keyword evidence="3" id="KW-1185">Reference proteome</keyword>